<name>A0A369QN01_9BACT</name>
<comment type="caution">
    <text evidence="2">The sequence shown here is derived from an EMBL/GenBank/DDBJ whole genome shotgun (WGS) entry which is preliminary data.</text>
</comment>
<organism evidence="2 3">
    <name type="scientific">Adhaeribacter pallidiroseus</name>
    <dbReference type="NCBI Taxonomy" id="2072847"/>
    <lineage>
        <taxon>Bacteria</taxon>
        <taxon>Pseudomonadati</taxon>
        <taxon>Bacteroidota</taxon>
        <taxon>Cytophagia</taxon>
        <taxon>Cytophagales</taxon>
        <taxon>Hymenobacteraceae</taxon>
        <taxon>Adhaeribacter</taxon>
    </lineage>
</organism>
<dbReference type="Gene3D" id="2.60.40.1820">
    <property type="match status" value="1"/>
</dbReference>
<dbReference type="Proteomes" id="UP000253919">
    <property type="component" value="Unassembled WGS sequence"/>
</dbReference>
<keyword evidence="1" id="KW-1133">Transmembrane helix</keyword>
<gene>
    <name evidence="2" type="ORF">AHMF7616_03678</name>
</gene>
<dbReference type="AlphaFoldDB" id="A0A369QN01"/>
<accession>A0A369QN01</accession>
<evidence type="ECO:0000256" key="1">
    <source>
        <dbReference type="SAM" id="Phobius"/>
    </source>
</evidence>
<sequence>MAKNAGLVYGSLAVLGYILYQGINDAKQTVKNLRFYVKKIAFPRITSGLIVFPLTLSLDNHSPSSVPVQNLMVTIHKLEGTGETFISSSQPDLSAINIRAHATTNLDIEMKAEPLVAAKEIYALLTKKGQNTYRILVETTISGITIPYSITQRF</sequence>
<proteinExistence type="predicted"/>
<keyword evidence="3" id="KW-1185">Reference proteome</keyword>
<keyword evidence="1" id="KW-0472">Membrane</keyword>
<evidence type="ECO:0008006" key="4">
    <source>
        <dbReference type="Google" id="ProtNLM"/>
    </source>
</evidence>
<feature type="transmembrane region" description="Helical" evidence="1">
    <location>
        <begin position="6"/>
        <end position="23"/>
    </location>
</feature>
<dbReference type="RefSeq" id="WP_115374124.1">
    <property type="nucleotide sequence ID" value="NZ_QASA01000001.1"/>
</dbReference>
<keyword evidence="1" id="KW-0812">Transmembrane</keyword>
<dbReference type="EMBL" id="QASA01000001">
    <property type="protein sequence ID" value="RDC65055.1"/>
    <property type="molecule type" value="Genomic_DNA"/>
</dbReference>
<reference evidence="2 3" key="1">
    <citation type="submission" date="2018-04" db="EMBL/GenBank/DDBJ databases">
        <title>Adhaeribacter sp. HMF7616 genome sequencing and assembly.</title>
        <authorList>
            <person name="Kang H."/>
            <person name="Kang J."/>
            <person name="Cha I."/>
            <person name="Kim H."/>
            <person name="Joh K."/>
        </authorList>
    </citation>
    <scope>NUCLEOTIDE SEQUENCE [LARGE SCALE GENOMIC DNA]</scope>
    <source>
        <strain evidence="2 3">HMF7616</strain>
    </source>
</reference>
<evidence type="ECO:0000313" key="2">
    <source>
        <dbReference type="EMBL" id="RDC65055.1"/>
    </source>
</evidence>
<protein>
    <recommendedName>
        <fullName evidence="4">Late embryogenesis abundant protein LEA-2 subgroup domain-containing protein</fullName>
    </recommendedName>
</protein>
<evidence type="ECO:0000313" key="3">
    <source>
        <dbReference type="Proteomes" id="UP000253919"/>
    </source>
</evidence>